<proteinExistence type="inferred from homology"/>
<protein>
    <submittedName>
        <fullName evidence="5">LSS</fullName>
    </submittedName>
</protein>
<comment type="caution">
    <text evidence="5">The sequence shown here is derived from an EMBL/GenBank/DDBJ whole genome shotgun (WGS) entry which is preliminary data.</text>
</comment>
<evidence type="ECO:0000256" key="2">
    <source>
        <dbReference type="ARBA" id="ARBA00022737"/>
    </source>
</evidence>
<dbReference type="SUPFAM" id="SSF48239">
    <property type="entry name" value="Terpenoid cyclases/Protein prenyltransferases"/>
    <property type="match status" value="2"/>
</dbReference>
<dbReference type="Gene3D" id="1.50.10.20">
    <property type="match status" value="1"/>
</dbReference>
<dbReference type="Proteomes" id="UP000593567">
    <property type="component" value="Unassembled WGS sequence"/>
</dbReference>
<comment type="similarity">
    <text evidence="1">Belongs to the terpene cyclase/mutase family.</text>
</comment>
<feature type="domain" description="Squalene cyclase N-terminal" evidence="4">
    <location>
        <begin position="2"/>
        <end position="112"/>
    </location>
</feature>
<evidence type="ECO:0000313" key="5">
    <source>
        <dbReference type="EMBL" id="KAF6039423.1"/>
    </source>
</evidence>
<dbReference type="InterPro" id="IPR032697">
    <property type="entry name" value="SQ_cyclase_N"/>
</dbReference>
<dbReference type="GO" id="GO:0005811">
    <property type="term" value="C:lipid droplet"/>
    <property type="evidence" value="ECO:0007669"/>
    <property type="project" value="InterPro"/>
</dbReference>
<evidence type="ECO:0000256" key="1">
    <source>
        <dbReference type="ARBA" id="ARBA00009755"/>
    </source>
</evidence>
<sequence length="347" mass="40110">MWYLPSCMPMHPSKLWCHCRQVYLPMAYCYGTRLSAEVTPLISALRKELYVEDYDSINWPSHRNNVSWADLYSPHSWLLDFGYCVLNTYEKYHSKWLRQKALDKCYEHICADDHFTQCISIGPISKTINMLIRWKVDGPNNKYFKLHQDRVLDYLWIGLDGMKMTGTNGSQLWDTSFAVNAIMDTEVWNLPEFEGCLKKAHDFLKFTQIPENPAGYEKYYRQMNKGGFPFSTRDCGWIVSDCTAEGLKAVMYLQEKMGDQFAETVSDRKLEQAVDVLLSMVNSDGGFATYETKRGGIMLELLNPSEVFGDIMIDYTYVECTSAVMQALKHFTDSKPHTGSKRSAKCW</sequence>
<evidence type="ECO:0000259" key="4">
    <source>
        <dbReference type="Pfam" id="PF13249"/>
    </source>
</evidence>
<organism evidence="5 6">
    <name type="scientific">Bugula neritina</name>
    <name type="common">Brown bryozoan</name>
    <name type="synonym">Sertularia neritina</name>
    <dbReference type="NCBI Taxonomy" id="10212"/>
    <lineage>
        <taxon>Eukaryota</taxon>
        <taxon>Metazoa</taxon>
        <taxon>Spiralia</taxon>
        <taxon>Lophotrochozoa</taxon>
        <taxon>Bryozoa</taxon>
        <taxon>Gymnolaemata</taxon>
        <taxon>Cheilostomatida</taxon>
        <taxon>Flustrina</taxon>
        <taxon>Buguloidea</taxon>
        <taxon>Bugulidae</taxon>
        <taxon>Bugula</taxon>
    </lineage>
</organism>
<dbReference type="OrthoDB" id="21502at2759"/>
<evidence type="ECO:0000259" key="3">
    <source>
        <dbReference type="Pfam" id="PF13243"/>
    </source>
</evidence>
<feature type="domain" description="Squalene cyclase C-terminal" evidence="3">
    <location>
        <begin position="170"/>
        <end position="343"/>
    </location>
</feature>
<dbReference type="NCBIfam" id="TIGR01787">
    <property type="entry name" value="squalene_cyclas"/>
    <property type="match status" value="1"/>
</dbReference>
<dbReference type="Pfam" id="PF13243">
    <property type="entry name" value="SQHop_cyclase_C"/>
    <property type="match status" value="1"/>
</dbReference>
<dbReference type="Pfam" id="PF13249">
    <property type="entry name" value="SQHop_cyclase_N"/>
    <property type="match status" value="1"/>
</dbReference>
<dbReference type="GO" id="GO:0000250">
    <property type="term" value="F:lanosterol synthase activity"/>
    <property type="evidence" value="ECO:0007669"/>
    <property type="project" value="TreeGrafter"/>
</dbReference>
<keyword evidence="6" id="KW-1185">Reference proteome</keyword>
<evidence type="ECO:0000313" key="6">
    <source>
        <dbReference type="Proteomes" id="UP000593567"/>
    </source>
</evidence>
<dbReference type="GO" id="GO:0006695">
    <property type="term" value="P:cholesterol biosynthetic process"/>
    <property type="evidence" value="ECO:0007669"/>
    <property type="project" value="TreeGrafter"/>
</dbReference>
<accession>A0A7J7KMR1</accession>
<dbReference type="PANTHER" id="PTHR11764">
    <property type="entry name" value="TERPENE CYCLASE/MUTASE FAMILY MEMBER"/>
    <property type="match status" value="1"/>
</dbReference>
<keyword evidence="2" id="KW-0677">Repeat</keyword>
<dbReference type="GO" id="GO:0016104">
    <property type="term" value="P:triterpenoid biosynthetic process"/>
    <property type="evidence" value="ECO:0007669"/>
    <property type="project" value="InterPro"/>
</dbReference>
<dbReference type="InterPro" id="IPR008930">
    <property type="entry name" value="Terpenoid_cyclase/PrenylTrfase"/>
</dbReference>
<dbReference type="InterPro" id="IPR018333">
    <property type="entry name" value="Squalene_cyclase"/>
</dbReference>
<dbReference type="InterPro" id="IPR032696">
    <property type="entry name" value="SQ_cyclase_C"/>
</dbReference>
<dbReference type="EMBL" id="VXIV02000264">
    <property type="protein sequence ID" value="KAF6039423.1"/>
    <property type="molecule type" value="Genomic_DNA"/>
</dbReference>
<dbReference type="PANTHER" id="PTHR11764:SF20">
    <property type="entry name" value="LANOSTEROL SYNTHASE"/>
    <property type="match status" value="1"/>
</dbReference>
<name>A0A7J7KMR1_BUGNE</name>
<dbReference type="AlphaFoldDB" id="A0A7J7KMR1"/>
<reference evidence="5" key="1">
    <citation type="submission" date="2020-06" db="EMBL/GenBank/DDBJ databases">
        <title>Draft genome of Bugula neritina, a colonial animal packing powerful symbionts and potential medicines.</title>
        <authorList>
            <person name="Rayko M."/>
        </authorList>
    </citation>
    <scope>NUCLEOTIDE SEQUENCE [LARGE SCALE GENOMIC DNA]</scope>
    <source>
        <strain evidence="5">Kwan_BN1</strain>
    </source>
</reference>
<gene>
    <name evidence="5" type="ORF">EB796_002269</name>
</gene>